<feature type="region of interest" description="Disordered" evidence="1">
    <location>
        <begin position="1"/>
        <end position="25"/>
    </location>
</feature>
<evidence type="ECO:0000313" key="2">
    <source>
        <dbReference type="EMBL" id="MHO02936.1"/>
    </source>
</evidence>
<name>A0A3L0VSC9_ECOLX</name>
<dbReference type="AlphaFoldDB" id="A0A3L0VSC9"/>
<dbReference type="EMBL" id="RNRV01000001">
    <property type="protein sequence ID" value="MHO02936.1"/>
    <property type="molecule type" value="Genomic_DNA"/>
</dbReference>
<accession>A0A3L0VSC9</accession>
<sequence>MKRAGEAGSRLRASGAEGVRYRPAGHASERRAHVLDLALWLRGFEGRSHSGPLVRVCKG</sequence>
<protein>
    <submittedName>
        <fullName evidence="2">Uncharacterized protein</fullName>
    </submittedName>
</protein>
<organism evidence="2">
    <name type="scientific">Escherichia coli</name>
    <dbReference type="NCBI Taxonomy" id="562"/>
    <lineage>
        <taxon>Bacteria</taxon>
        <taxon>Pseudomonadati</taxon>
        <taxon>Pseudomonadota</taxon>
        <taxon>Gammaproteobacteria</taxon>
        <taxon>Enterobacterales</taxon>
        <taxon>Enterobacteriaceae</taxon>
        <taxon>Escherichia</taxon>
    </lineage>
</organism>
<evidence type="ECO:0000256" key="1">
    <source>
        <dbReference type="SAM" id="MobiDB-lite"/>
    </source>
</evidence>
<comment type="caution">
    <text evidence="2">The sequence shown here is derived from an EMBL/GenBank/DDBJ whole genome shotgun (WGS) entry which is preliminary data.</text>
</comment>
<reference evidence="2" key="1">
    <citation type="submission" date="2018-10" db="EMBL/GenBank/DDBJ databases">
        <authorList>
            <consortium name="NARMS: The National Antimicrobial Resistance Monitoring System"/>
        </authorList>
    </citation>
    <scope>NUCLEOTIDE SEQUENCE [LARGE SCALE GENOMIC DNA]</scope>
    <source>
        <strain evidence="2">CVM N17EC0388</strain>
    </source>
</reference>
<gene>
    <name evidence="2" type="ORF">D9F05_00815</name>
</gene>
<proteinExistence type="predicted"/>